<feature type="repeat" description="ANK" evidence="4">
    <location>
        <begin position="229"/>
        <end position="261"/>
    </location>
</feature>
<dbReference type="PANTHER" id="PTHR24173">
    <property type="entry name" value="ANKYRIN REPEAT CONTAINING"/>
    <property type="match status" value="1"/>
</dbReference>
<dbReference type="PROSITE" id="PS50088">
    <property type="entry name" value="ANK_REPEAT"/>
    <property type="match status" value="10"/>
</dbReference>
<dbReference type="Gene3D" id="1.25.40.20">
    <property type="entry name" value="Ankyrin repeat-containing domain"/>
    <property type="match status" value="4"/>
</dbReference>
<evidence type="ECO:0000256" key="3">
    <source>
        <dbReference type="ARBA" id="ARBA00023043"/>
    </source>
</evidence>
<dbReference type="SUPFAM" id="SSF48403">
    <property type="entry name" value="Ankyrin repeat"/>
    <property type="match status" value="2"/>
</dbReference>
<feature type="region of interest" description="Disordered" evidence="5">
    <location>
        <begin position="1"/>
        <end position="30"/>
    </location>
</feature>
<dbReference type="PANTHER" id="PTHR24173:SF33">
    <property type="entry name" value="ANKYRIN REPEAT AND SOCS BOX PROTEIN 2"/>
    <property type="match status" value="1"/>
</dbReference>
<dbReference type="Gene3D" id="1.10.750.20">
    <property type="entry name" value="SOCS box"/>
    <property type="match status" value="1"/>
</dbReference>
<feature type="repeat" description="ANK" evidence="4">
    <location>
        <begin position="130"/>
        <end position="162"/>
    </location>
</feature>
<sequence>MQAGGVPPSNDQTSSTPSGAKTARGDADGARRSYSFVTGYGKRCVAWKRPDGSVFVTPEPEEPLDPIVVAIKNGDVQTVKKLLVLSPNSLTEGNREGWLPLHEAAHYGQEECIKVLLKACPELIDKRTLQEQTPLFLAVACDHVFCAQYLLENGADPDISNKNKETPLYKACERDNVELVELLLKFGAGVNQRCSQGWTALHEAACRNNVHICQILVEAGAKVGTRNAYGITPLFVAAQSGRVDTLKFLISKGADVNSQAGDGATALYEACRNGHIEAVQLMLSNNADANKPAKSGLLPLHIASQHGHDEIVSLLIPMTSRARVRSAGISPLHLAAEQNQDEVLEVLIEAGFDVNAALSHDRSAVYEDRRTTALYFAVSNGNIEATAMLLEAGANPSLDTFNPLLLAARHGCVKTVTLLLEHGADPNARIPTHPTTFPIAALFCMKHLPLLKILLDGDCDAKAFFSCRYGNKPHPPLKTTGNSWSFNSNTLRFGSDAQPFGFSEDSTAPLQFCEAISSPALSRWAGPVIDLLLDYVGSVPLCSRLTEHLESYEEWATTKEKSALPRPLMHLCRHRIREQVGGRGLKRLTTLPLPGRLIKYLSNDRSKDECGNLSAQ</sequence>
<evidence type="ECO:0000313" key="7">
    <source>
        <dbReference type="Ensembl" id="ENSSFOP00015072783.1"/>
    </source>
</evidence>
<name>A0A8C9WEP4_SCLFO</name>
<feature type="repeat" description="ANK" evidence="4">
    <location>
        <begin position="369"/>
        <end position="401"/>
    </location>
</feature>
<evidence type="ECO:0000256" key="4">
    <source>
        <dbReference type="PROSITE-ProRule" id="PRU00023"/>
    </source>
</evidence>
<keyword evidence="3 4" id="KW-0040">ANK repeat</keyword>
<dbReference type="InterPro" id="IPR002110">
    <property type="entry name" value="Ankyrin_rpt"/>
</dbReference>
<dbReference type="PROSITE" id="PS50225">
    <property type="entry name" value="SOCS"/>
    <property type="match status" value="1"/>
</dbReference>
<proteinExistence type="predicted"/>
<feature type="repeat" description="ANK" evidence="4">
    <location>
        <begin position="327"/>
        <end position="359"/>
    </location>
</feature>
<dbReference type="SMART" id="SM00969">
    <property type="entry name" value="SOCS_box"/>
    <property type="match status" value="1"/>
</dbReference>
<dbReference type="GeneTree" id="ENSGT00940000155490"/>
<dbReference type="Pfam" id="PF00023">
    <property type="entry name" value="Ank"/>
    <property type="match status" value="2"/>
</dbReference>
<dbReference type="Pfam" id="PF12796">
    <property type="entry name" value="Ank_2"/>
    <property type="match status" value="3"/>
</dbReference>
<evidence type="ECO:0000256" key="2">
    <source>
        <dbReference type="ARBA" id="ARBA00022737"/>
    </source>
</evidence>
<accession>A0A8C9WEP4</accession>
<evidence type="ECO:0000313" key="8">
    <source>
        <dbReference type="Proteomes" id="UP000694397"/>
    </source>
</evidence>
<feature type="repeat" description="ANK" evidence="4">
    <location>
        <begin position="163"/>
        <end position="195"/>
    </location>
</feature>
<evidence type="ECO:0000256" key="5">
    <source>
        <dbReference type="SAM" id="MobiDB-lite"/>
    </source>
</evidence>
<dbReference type="GO" id="GO:0035556">
    <property type="term" value="P:intracellular signal transduction"/>
    <property type="evidence" value="ECO:0007669"/>
    <property type="project" value="InterPro"/>
</dbReference>
<dbReference type="OrthoDB" id="539213at2759"/>
<dbReference type="Ensembl" id="ENSSFOT00015060640.1">
    <property type="protein sequence ID" value="ENSSFOP00015072783.1"/>
    <property type="gene ID" value="ENSSFOG00015024536.1"/>
</dbReference>
<dbReference type="InterPro" id="IPR036036">
    <property type="entry name" value="SOCS_box-like_dom_sf"/>
</dbReference>
<feature type="compositionally biased region" description="Polar residues" evidence="5">
    <location>
        <begin position="9"/>
        <end position="19"/>
    </location>
</feature>
<reference evidence="7 8" key="1">
    <citation type="submission" date="2019-04" db="EMBL/GenBank/DDBJ databases">
        <authorList>
            <consortium name="Wellcome Sanger Institute Data Sharing"/>
        </authorList>
    </citation>
    <scope>NUCLEOTIDE SEQUENCE [LARGE SCALE GENOMIC DNA]</scope>
</reference>
<dbReference type="UniPathway" id="UPA00143"/>
<gene>
    <name evidence="7" type="primary">asb2</name>
</gene>
<comment type="pathway">
    <text evidence="1">Protein modification; protein ubiquitination.</text>
</comment>
<protein>
    <submittedName>
        <fullName evidence="7">Ankyrin repeat and SOCS box containing 2</fullName>
    </submittedName>
</protein>
<reference evidence="7" key="2">
    <citation type="submission" date="2025-08" db="UniProtKB">
        <authorList>
            <consortium name="Ensembl"/>
        </authorList>
    </citation>
    <scope>IDENTIFICATION</scope>
</reference>
<dbReference type="Proteomes" id="UP000694397">
    <property type="component" value="Chromosome 15"/>
</dbReference>
<feature type="repeat" description="ANK" evidence="4">
    <location>
        <begin position="196"/>
        <end position="228"/>
    </location>
</feature>
<feature type="repeat" description="ANK" evidence="4">
    <location>
        <begin position="96"/>
        <end position="118"/>
    </location>
</feature>
<dbReference type="InterPro" id="IPR036770">
    <property type="entry name" value="Ankyrin_rpt-contain_sf"/>
</dbReference>
<dbReference type="SUPFAM" id="SSF158235">
    <property type="entry name" value="SOCS box-like"/>
    <property type="match status" value="1"/>
</dbReference>
<dbReference type="PRINTS" id="PR01415">
    <property type="entry name" value="ANKYRIN"/>
</dbReference>
<dbReference type="AlphaFoldDB" id="A0A8C9WEP4"/>
<feature type="repeat" description="ANK" evidence="4">
    <location>
        <begin position="295"/>
        <end position="327"/>
    </location>
</feature>
<dbReference type="GO" id="GO:0016567">
    <property type="term" value="P:protein ubiquitination"/>
    <property type="evidence" value="ECO:0007669"/>
    <property type="project" value="UniProtKB-UniPathway"/>
</dbReference>
<organism evidence="7 8">
    <name type="scientific">Scleropages formosus</name>
    <name type="common">Asian bonytongue</name>
    <name type="synonym">Osteoglossum formosum</name>
    <dbReference type="NCBI Taxonomy" id="113540"/>
    <lineage>
        <taxon>Eukaryota</taxon>
        <taxon>Metazoa</taxon>
        <taxon>Chordata</taxon>
        <taxon>Craniata</taxon>
        <taxon>Vertebrata</taxon>
        <taxon>Euteleostomi</taxon>
        <taxon>Actinopterygii</taxon>
        <taxon>Neopterygii</taxon>
        <taxon>Teleostei</taxon>
        <taxon>Osteoglossocephala</taxon>
        <taxon>Osteoglossomorpha</taxon>
        <taxon>Osteoglossiformes</taxon>
        <taxon>Osteoglossidae</taxon>
        <taxon>Scleropages</taxon>
    </lineage>
</organism>
<dbReference type="Pfam" id="PF07525">
    <property type="entry name" value="SOCS_box"/>
    <property type="match status" value="1"/>
</dbReference>
<evidence type="ECO:0000256" key="1">
    <source>
        <dbReference type="ARBA" id="ARBA00004906"/>
    </source>
</evidence>
<dbReference type="InterPro" id="IPR001496">
    <property type="entry name" value="SOCS_box"/>
</dbReference>
<feature type="domain" description="SOCS box" evidence="6">
    <location>
        <begin position="544"/>
        <end position="607"/>
    </location>
</feature>
<dbReference type="SMART" id="SM00248">
    <property type="entry name" value="ANK"/>
    <property type="match status" value="11"/>
</dbReference>
<dbReference type="SMART" id="SM00253">
    <property type="entry name" value="SOCS"/>
    <property type="match status" value="1"/>
</dbReference>
<evidence type="ECO:0000259" key="6">
    <source>
        <dbReference type="PROSITE" id="PS50225"/>
    </source>
</evidence>
<dbReference type="PROSITE" id="PS50297">
    <property type="entry name" value="ANK_REP_REGION"/>
    <property type="match status" value="10"/>
</dbReference>
<keyword evidence="8" id="KW-1185">Reference proteome</keyword>
<feature type="repeat" description="ANK" evidence="4">
    <location>
        <begin position="262"/>
        <end position="294"/>
    </location>
</feature>
<dbReference type="KEGG" id="sfm:108919365"/>
<feature type="repeat" description="ANK" evidence="4">
    <location>
        <begin position="399"/>
        <end position="431"/>
    </location>
</feature>
<keyword evidence="2" id="KW-0677">Repeat</keyword>
<dbReference type="FunFam" id="1.10.750.20:FF:000001">
    <property type="entry name" value="Ankyrin repeat and SOCS box containing 1"/>
    <property type="match status" value="1"/>
</dbReference>
<reference evidence="7" key="3">
    <citation type="submission" date="2025-09" db="UniProtKB">
        <authorList>
            <consortium name="Ensembl"/>
        </authorList>
    </citation>
    <scope>IDENTIFICATION</scope>
</reference>